<evidence type="ECO:0000256" key="1">
    <source>
        <dbReference type="ARBA" id="ARBA00004999"/>
    </source>
</evidence>
<accession>F0T2V6</accession>
<evidence type="ECO:0000256" key="3">
    <source>
        <dbReference type="ARBA" id="ARBA00022737"/>
    </source>
</evidence>
<protein>
    <submittedName>
        <fullName evidence="5">Prenyltransferase/squalene oxidase</fullName>
    </submittedName>
</protein>
<dbReference type="InterPro" id="IPR032696">
    <property type="entry name" value="SQ_cyclase_C"/>
</dbReference>
<dbReference type="UniPathway" id="UPA00337"/>
<evidence type="ECO:0000313" key="5">
    <source>
        <dbReference type="EMBL" id="ADY57593.1"/>
    </source>
</evidence>
<dbReference type="GO" id="GO:0016104">
    <property type="term" value="P:triterpenoid biosynthetic process"/>
    <property type="evidence" value="ECO:0007669"/>
    <property type="project" value="InterPro"/>
</dbReference>
<dbReference type="PANTHER" id="PTHR11764:SF20">
    <property type="entry name" value="LANOSTEROL SYNTHASE"/>
    <property type="match status" value="1"/>
</dbReference>
<proteinExistence type="inferred from homology"/>
<dbReference type="InterPro" id="IPR008930">
    <property type="entry name" value="Terpenoid_cyclase/PrenylTrfase"/>
</dbReference>
<organism evidence="5 6">
    <name type="scientific">Syntrophobotulus glycolicus (strain DSM 8271 / FlGlyR)</name>
    <dbReference type="NCBI Taxonomy" id="645991"/>
    <lineage>
        <taxon>Bacteria</taxon>
        <taxon>Bacillati</taxon>
        <taxon>Bacillota</taxon>
        <taxon>Clostridia</taxon>
        <taxon>Eubacteriales</taxon>
        <taxon>Desulfitobacteriaceae</taxon>
        <taxon>Syntrophobotulus</taxon>
    </lineage>
</organism>
<reference evidence="5 6" key="1">
    <citation type="journal article" date="2011" name="Stand. Genomic Sci.">
        <title>Complete genome sequence of Syntrophobotulus glycolicus type strain (FlGlyR).</title>
        <authorList>
            <person name="Han C."/>
            <person name="Mwirichia R."/>
            <person name="Chertkov O."/>
            <person name="Held B."/>
            <person name="Lapidus A."/>
            <person name="Nolan M."/>
            <person name="Lucas S."/>
            <person name="Hammon N."/>
            <person name="Deshpande S."/>
            <person name="Cheng J.F."/>
            <person name="Tapia R."/>
            <person name="Goodwin L."/>
            <person name="Pitluck S."/>
            <person name="Huntemann M."/>
            <person name="Liolios K."/>
            <person name="Ivanova N."/>
            <person name="Pagani I."/>
            <person name="Mavromatis K."/>
            <person name="Ovchinikova G."/>
            <person name="Pati A."/>
            <person name="Chen A."/>
            <person name="Palaniappan K."/>
            <person name="Land M."/>
            <person name="Hauser L."/>
            <person name="Brambilla E.M."/>
            <person name="Rohde M."/>
            <person name="Spring S."/>
            <person name="Sikorski J."/>
            <person name="Goker M."/>
            <person name="Woyke T."/>
            <person name="Bristow J."/>
            <person name="Eisen J.A."/>
            <person name="Markowitz V."/>
            <person name="Hugenholtz P."/>
            <person name="Kyrpides N.C."/>
            <person name="Klenk H.P."/>
            <person name="Detter J.C."/>
        </authorList>
    </citation>
    <scope>NUCLEOTIDE SEQUENCE [LARGE SCALE GENOMIC DNA]</scope>
    <source>
        <strain evidence="6">DSM 8271 / FlGlyR</strain>
    </source>
</reference>
<dbReference type="eggNOG" id="COG1657">
    <property type="taxonomic scope" value="Bacteria"/>
</dbReference>
<dbReference type="GO" id="GO:0016866">
    <property type="term" value="F:intramolecular transferase activity"/>
    <property type="evidence" value="ECO:0007669"/>
    <property type="project" value="InterPro"/>
</dbReference>
<dbReference type="PANTHER" id="PTHR11764">
    <property type="entry name" value="TERPENE CYCLASE/MUTASE FAMILY MEMBER"/>
    <property type="match status" value="1"/>
</dbReference>
<dbReference type="Gene3D" id="1.50.10.20">
    <property type="match status" value="2"/>
</dbReference>
<dbReference type="InterPro" id="IPR018333">
    <property type="entry name" value="Squalene_cyclase"/>
</dbReference>
<evidence type="ECO:0000259" key="4">
    <source>
        <dbReference type="Pfam" id="PF13243"/>
    </source>
</evidence>
<dbReference type="GO" id="GO:0005811">
    <property type="term" value="C:lipid droplet"/>
    <property type="evidence" value="ECO:0007669"/>
    <property type="project" value="InterPro"/>
</dbReference>
<evidence type="ECO:0000313" key="6">
    <source>
        <dbReference type="Proteomes" id="UP000007488"/>
    </source>
</evidence>
<comment type="similarity">
    <text evidence="2">Belongs to the terpene cyclase/mutase family.</text>
</comment>
<dbReference type="SUPFAM" id="SSF48239">
    <property type="entry name" value="Terpenoid cyclases/Protein prenyltransferases"/>
    <property type="match status" value="2"/>
</dbReference>
<reference evidence="6" key="2">
    <citation type="submission" date="2011-02" db="EMBL/GenBank/DDBJ databases">
        <title>The complete genome of Syntrophobotulus glycolicus DSM 8271.</title>
        <authorList>
            <person name="Lucas S."/>
            <person name="Copeland A."/>
            <person name="Lapidus A."/>
            <person name="Bruce D."/>
            <person name="Goodwin L."/>
            <person name="Pitluck S."/>
            <person name="Kyrpides N."/>
            <person name="Mavromatis K."/>
            <person name="Pagani I."/>
            <person name="Ivanova N."/>
            <person name="Mikhailova N."/>
            <person name="Chertkov O."/>
            <person name="Held B."/>
            <person name="Detter J.C."/>
            <person name="Tapia R."/>
            <person name="Han C."/>
            <person name="Land M."/>
            <person name="Hauser L."/>
            <person name="Markowitz V."/>
            <person name="Cheng J.-F."/>
            <person name="Hugenholtz P."/>
            <person name="Woyke T."/>
            <person name="Wu D."/>
            <person name="Spring S."/>
            <person name="Schroeder M."/>
            <person name="Brambilla E."/>
            <person name="Klenk H.-P."/>
            <person name="Eisen J.A."/>
        </authorList>
    </citation>
    <scope>NUCLEOTIDE SEQUENCE [LARGE SCALE GENOMIC DNA]</scope>
    <source>
        <strain evidence="6">DSM 8271 / FlGlyR</strain>
    </source>
</reference>
<evidence type="ECO:0000256" key="2">
    <source>
        <dbReference type="ARBA" id="ARBA00009755"/>
    </source>
</evidence>
<sequence length="532" mass="58819">MERLSEKINESVKLARDYVLEGGEQILNGRLDEAHKISISTGATALATLAQFLLGNQYQDSHQAGLKWLQQNRRGKGWSKVPNGDPDLEITRLVQKVLLGSQSRKLVKFLLPSQSRELANLVLSLGQKVVSGMEGPLPDETSLPNILTEKVLNKLPPYGRPVVIAASLLAVKNLDQSGVSEAIVYLCDCRMKDGSWCEDIVATSLATIALIRAGVSGEQVDQAGQWLKSKQYSNGAWPAFDQLLTWSTGLAIQSFIQFPQSSDERDWLNRAAKWLAARQNTDGSFGSTPPFAQPDLDDTAIALMGLQHFNSKAAHHCAELLRRLQNKDGSWSTFPSFKGVPPALECTFPVYIPSTDVTIHVLDGLWGMPGRNSNIEVAQGLHWLLEQQLPSGEIPGIWYEGPIYATAQALELLNKWSNSWRRWRSAGQIFDVQRKAYQYLLSLQNSDGSWGSSVTETSLALSALSYAGSQLPPDIYPKGLSSIISSQLTNGSFQPSYQGIYAKGWDYEEPLTTALTAIRALERYRLLLYRHS</sequence>
<dbReference type="KEGG" id="sgy:Sgly_3330"/>
<keyword evidence="3" id="KW-0677">Repeat</keyword>
<dbReference type="EMBL" id="CP002547">
    <property type="protein sequence ID" value="ADY57593.1"/>
    <property type="molecule type" value="Genomic_DNA"/>
</dbReference>
<dbReference type="STRING" id="645991.Sgly_3330"/>
<keyword evidence="6" id="KW-1185">Reference proteome</keyword>
<dbReference type="Proteomes" id="UP000007488">
    <property type="component" value="Chromosome"/>
</dbReference>
<dbReference type="AlphaFoldDB" id="F0T2V6"/>
<name>F0T2V6_SYNGF</name>
<feature type="domain" description="Squalene cyclase C-terminal" evidence="4">
    <location>
        <begin position="294"/>
        <end position="454"/>
    </location>
</feature>
<dbReference type="Pfam" id="PF13243">
    <property type="entry name" value="SQHop_cyclase_C"/>
    <property type="match status" value="1"/>
</dbReference>
<comment type="pathway">
    <text evidence="1">Secondary metabolite biosynthesis; hopanoid biosynthesis.</text>
</comment>
<dbReference type="HOGENOM" id="CLU_513623_0_0_9"/>
<gene>
    <name evidence="5" type="ordered locus">Sgly_3330</name>
</gene>